<proteinExistence type="predicted"/>
<organism evidence="1">
    <name type="scientific">uncultured Desulfobacterium sp</name>
    <dbReference type="NCBI Taxonomy" id="201089"/>
    <lineage>
        <taxon>Bacteria</taxon>
        <taxon>Pseudomonadati</taxon>
        <taxon>Thermodesulfobacteriota</taxon>
        <taxon>Desulfobacteria</taxon>
        <taxon>Desulfobacterales</taxon>
        <taxon>Desulfobacteriaceae</taxon>
        <taxon>Desulfobacterium</taxon>
        <taxon>environmental samples</taxon>
    </lineage>
</organism>
<gene>
    <name evidence="1" type="ORF">N47_G37390</name>
</gene>
<dbReference type="AlphaFoldDB" id="E1YCX1"/>
<name>E1YCX1_9BACT</name>
<sequence>MLFPMFITAFSFMLKNNGMGCETGYWQCLYGTVITILLYHY</sequence>
<reference evidence="1" key="1">
    <citation type="journal article" date="2011" name="Environ. Microbiol.">
        <title>Genomic insights into the metabolic potential of the polycyclic aromatic hydrocarbon degrading sulfate-reducing Deltaproteobacterium N47.</title>
        <authorList>
            <person name="Bergmann F."/>
            <person name="Selesi D."/>
            <person name="Weinmaier T."/>
            <person name="Tischler P."/>
            <person name="Rattei T."/>
            <person name="Meckenstock R.U."/>
        </authorList>
    </citation>
    <scope>NUCLEOTIDE SEQUENCE</scope>
</reference>
<protein>
    <submittedName>
        <fullName evidence="1">Uncharacterized protein</fullName>
    </submittedName>
</protein>
<accession>E1YCX1</accession>
<evidence type="ECO:0000313" key="1">
    <source>
        <dbReference type="EMBL" id="CBX28415.1"/>
    </source>
</evidence>
<dbReference type="EMBL" id="FR695868">
    <property type="protein sequence ID" value="CBX28415.1"/>
    <property type="molecule type" value="Genomic_DNA"/>
</dbReference>